<sequence>MSSGSSLESNQEEVGEPKRLSDFRIDKFFNLWYRFMNKILCFQLNILPLCFRLSIRAFDRHYSARDVPEAASAFDYEDHMSNIKSNSPATPSSLPVSSQGGFVEPSNIHLGKHARPVKPLAKHTTRRKENNVALVPRRDQSNDLAINSVKTETGSESRPSGPKITEEKFKPSTD</sequence>
<keyword evidence="3" id="KW-1185">Reference proteome</keyword>
<feature type="compositionally biased region" description="Basic residues" evidence="1">
    <location>
        <begin position="110"/>
        <end position="126"/>
    </location>
</feature>
<evidence type="ECO:0000313" key="3">
    <source>
        <dbReference type="Proteomes" id="UP000886653"/>
    </source>
</evidence>
<feature type="compositionally biased region" description="Polar residues" evidence="1">
    <location>
        <begin position="142"/>
        <end position="158"/>
    </location>
</feature>
<feature type="region of interest" description="Disordered" evidence="1">
    <location>
        <begin position="106"/>
        <end position="174"/>
    </location>
</feature>
<protein>
    <submittedName>
        <fullName evidence="2">Uncharacterized protein</fullName>
    </submittedName>
</protein>
<comment type="caution">
    <text evidence="2">The sequence shown here is derived from an EMBL/GenBank/DDBJ whole genome shotgun (WGS) entry which is preliminary data.</text>
</comment>
<dbReference type="Proteomes" id="UP000886653">
    <property type="component" value="Unassembled WGS sequence"/>
</dbReference>
<feature type="compositionally biased region" description="Polar residues" evidence="1">
    <location>
        <begin position="82"/>
        <end position="100"/>
    </location>
</feature>
<dbReference type="AlphaFoldDB" id="A0A9P6NYT6"/>
<accession>A0A9P6NYT6</accession>
<reference evidence="2" key="1">
    <citation type="submission" date="2013-11" db="EMBL/GenBank/DDBJ databases">
        <title>Genome sequence of the fusiform rust pathogen reveals effectors for host alternation and coevolution with pine.</title>
        <authorList>
            <consortium name="DOE Joint Genome Institute"/>
            <person name="Smith K."/>
            <person name="Pendleton A."/>
            <person name="Kubisiak T."/>
            <person name="Anderson C."/>
            <person name="Salamov A."/>
            <person name="Aerts A."/>
            <person name="Riley R."/>
            <person name="Clum A."/>
            <person name="Lindquist E."/>
            <person name="Ence D."/>
            <person name="Campbell M."/>
            <person name="Kronenberg Z."/>
            <person name="Feau N."/>
            <person name="Dhillon B."/>
            <person name="Hamelin R."/>
            <person name="Burleigh J."/>
            <person name="Smith J."/>
            <person name="Yandell M."/>
            <person name="Nelson C."/>
            <person name="Grigoriev I."/>
            <person name="Davis J."/>
        </authorList>
    </citation>
    <scope>NUCLEOTIDE SEQUENCE</scope>
    <source>
        <strain evidence="2">G11</strain>
    </source>
</reference>
<organism evidence="2 3">
    <name type="scientific">Cronartium quercuum f. sp. fusiforme G11</name>
    <dbReference type="NCBI Taxonomy" id="708437"/>
    <lineage>
        <taxon>Eukaryota</taxon>
        <taxon>Fungi</taxon>
        <taxon>Dikarya</taxon>
        <taxon>Basidiomycota</taxon>
        <taxon>Pucciniomycotina</taxon>
        <taxon>Pucciniomycetes</taxon>
        <taxon>Pucciniales</taxon>
        <taxon>Coleosporiaceae</taxon>
        <taxon>Cronartium</taxon>
    </lineage>
</organism>
<proteinExistence type="predicted"/>
<evidence type="ECO:0000256" key="1">
    <source>
        <dbReference type="SAM" id="MobiDB-lite"/>
    </source>
</evidence>
<name>A0A9P6NYT6_9BASI</name>
<feature type="region of interest" description="Disordered" evidence="1">
    <location>
        <begin position="82"/>
        <end position="101"/>
    </location>
</feature>
<dbReference type="EMBL" id="MU167210">
    <property type="protein sequence ID" value="KAG0151981.1"/>
    <property type="molecule type" value="Genomic_DNA"/>
</dbReference>
<evidence type="ECO:0000313" key="2">
    <source>
        <dbReference type="EMBL" id="KAG0151981.1"/>
    </source>
</evidence>
<gene>
    <name evidence="2" type="ORF">CROQUDRAFT_406070</name>
</gene>
<feature type="compositionally biased region" description="Basic and acidic residues" evidence="1">
    <location>
        <begin position="164"/>
        <end position="174"/>
    </location>
</feature>